<keyword evidence="1" id="KW-0479">Metal-binding</keyword>
<keyword evidence="4" id="KW-0808">Transferase</keyword>
<dbReference type="InterPro" id="IPR001878">
    <property type="entry name" value="Znf_CCHC"/>
</dbReference>
<dbReference type="InterPro" id="IPR036875">
    <property type="entry name" value="Znf_CCHC_sf"/>
</dbReference>
<dbReference type="Proteomes" id="UP000634136">
    <property type="component" value="Unassembled WGS sequence"/>
</dbReference>
<protein>
    <submittedName>
        <fullName evidence="4">Putative RNA-directed DNA polymerase</fullName>
    </submittedName>
</protein>
<comment type="caution">
    <text evidence="4">The sequence shown here is derived from an EMBL/GenBank/DDBJ whole genome shotgun (WGS) entry which is preliminary data.</text>
</comment>
<keyword evidence="1" id="KW-0863">Zinc-finger</keyword>
<accession>A0A834VZI0</accession>
<feature type="compositionally biased region" description="Basic and acidic residues" evidence="2">
    <location>
        <begin position="83"/>
        <end position="102"/>
    </location>
</feature>
<dbReference type="SUPFAM" id="SSF57756">
    <property type="entry name" value="Retrovirus zinc finger-like domains"/>
    <property type="match status" value="1"/>
</dbReference>
<dbReference type="PROSITE" id="PS50158">
    <property type="entry name" value="ZF_CCHC"/>
    <property type="match status" value="1"/>
</dbReference>
<evidence type="ECO:0000313" key="5">
    <source>
        <dbReference type="Proteomes" id="UP000634136"/>
    </source>
</evidence>
<proteinExistence type="predicted"/>
<dbReference type="OrthoDB" id="1459647at2759"/>
<keyword evidence="1" id="KW-0862">Zinc</keyword>
<keyword evidence="5" id="KW-1185">Reference proteome</keyword>
<feature type="domain" description="CCHC-type" evidence="3">
    <location>
        <begin position="119"/>
        <end position="132"/>
    </location>
</feature>
<dbReference type="EMBL" id="JAAIUW010000013">
    <property type="protein sequence ID" value="KAF7802760.1"/>
    <property type="molecule type" value="Genomic_DNA"/>
</dbReference>
<keyword evidence="4" id="KW-0695">RNA-directed DNA polymerase</keyword>
<dbReference type="GO" id="GO:0003676">
    <property type="term" value="F:nucleic acid binding"/>
    <property type="evidence" value="ECO:0007669"/>
    <property type="project" value="InterPro"/>
</dbReference>
<evidence type="ECO:0000259" key="3">
    <source>
        <dbReference type="PROSITE" id="PS50158"/>
    </source>
</evidence>
<feature type="region of interest" description="Disordered" evidence="2">
    <location>
        <begin position="75"/>
        <end position="110"/>
    </location>
</feature>
<dbReference type="GO" id="GO:0003964">
    <property type="term" value="F:RNA-directed DNA polymerase activity"/>
    <property type="evidence" value="ECO:0007669"/>
    <property type="project" value="UniProtKB-KW"/>
</dbReference>
<organism evidence="4 5">
    <name type="scientific">Senna tora</name>
    <dbReference type="NCBI Taxonomy" id="362788"/>
    <lineage>
        <taxon>Eukaryota</taxon>
        <taxon>Viridiplantae</taxon>
        <taxon>Streptophyta</taxon>
        <taxon>Embryophyta</taxon>
        <taxon>Tracheophyta</taxon>
        <taxon>Spermatophyta</taxon>
        <taxon>Magnoliopsida</taxon>
        <taxon>eudicotyledons</taxon>
        <taxon>Gunneridae</taxon>
        <taxon>Pentapetalae</taxon>
        <taxon>rosids</taxon>
        <taxon>fabids</taxon>
        <taxon>Fabales</taxon>
        <taxon>Fabaceae</taxon>
        <taxon>Caesalpinioideae</taxon>
        <taxon>Cassia clade</taxon>
        <taxon>Senna</taxon>
    </lineage>
</organism>
<evidence type="ECO:0000256" key="1">
    <source>
        <dbReference type="PROSITE-ProRule" id="PRU00047"/>
    </source>
</evidence>
<gene>
    <name evidence="4" type="ORF">G2W53_041871</name>
</gene>
<dbReference type="GO" id="GO:0008270">
    <property type="term" value="F:zinc ion binding"/>
    <property type="evidence" value="ECO:0007669"/>
    <property type="project" value="UniProtKB-KW"/>
</dbReference>
<name>A0A834VZI0_9FABA</name>
<dbReference type="AlphaFoldDB" id="A0A834VZI0"/>
<evidence type="ECO:0000256" key="2">
    <source>
        <dbReference type="SAM" id="MobiDB-lite"/>
    </source>
</evidence>
<sequence length="294" mass="33498">MVNIASRLGDLNSAVTDSFLVNHALNSLPSKFDSLKTSYVAQQEVWDFNTMISICAQEEERMKLSIEGSVNLVSQPHQKKKGYKNDKNKGNGNFERKIEKKPGQTHNAPKPTIKKTVTCWHCKKKGHRKADCFFYKNSLKKANNEGYPSVSKGYRFYCPTHGSKIVEVMFAKFLEDDIVDSDFSHGASITLEDEQEITREIINVIIPIPLGRERAEPQVDEIIQDEQVHDNVVENPTCDETEILVEEEQPIAPPPPPPVRRSDRVRRPAISNDYLIYLEEHDYDIDDVVDPTNL</sequence>
<keyword evidence="4" id="KW-0548">Nucleotidyltransferase</keyword>
<evidence type="ECO:0000313" key="4">
    <source>
        <dbReference type="EMBL" id="KAF7802760.1"/>
    </source>
</evidence>
<reference evidence="4" key="1">
    <citation type="submission" date="2020-09" db="EMBL/GenBank/DDBJ databases">
        <title>Genome-Enabled Discovery of Anthraquinone Biosynthesis in Senna tora.</title>
        <authorList>
            <person name="Kang S.-H."/>
            <person name="Pandey R.P."/>
            <person name="Lee C.-M."/>
            <person name="Sim J.-S."/>
            <person name="Jeong J.-T."/>
            <person name="Choi B.-S."/>
            <person name="Jung M."/>
            <person name="Ginzburg D."/>
            <person name="Zhao K."/>
            <person name="Won S.Y."/>
            <person name="Oh T.-J."/>
            <person name="Yu Y."/>
            <person name="Kim N.-H."/>
            <person name="Lee O.R."/>
            <person name="Lee T.-H."/>
            <person name="Bashyal P."/>
            <person name="Kim T.-S."/>
            <person name="Lee W.-H."/>
            <person name="Kawkins C."/>
            <person name="Kim C.-K."/>
            <person name="Kim J.S."/>
            <person name="Ahn B.O."/>
            <person name="Rhee S.Y."/>
            <person name="Sohng J.K."/>
        </authorList>
    </citation>
    <scope>NUCLEOTIDE SEQUENCE</scope>
    <source>
        <tissue evidence="4">Leaf</tissue>
    </source>
</reference>